<dbReference type="GO" id="GO:0006801">
    <property type="term" value="P:superoxide metabolic process"/>
    <property type="evidence" value="ECO:0007669"/>
    <property type="project" value="InterPro"/>
</dbReference>
<keyword evidence="1" id="KW-0732">Signal</keyword>
<dbReference type="InterPro" id="IPR001424">
    <property type="entry name" value="SOD_Cu_Zn_dom"/>
</dbReference>
<name>A0A2G8JZM8_STIJA</name>
<dbReference type="STRING" id="307972.A0A2G8JZM8"/>
<dbReference type="SUPFAM" id="SSF49329">
    <property type="entry name" value="Cu,Zn superoxide dismutase-like"/>
    <property type="match status" value="5"/>
</dbReference>
<feature type="chain" id="PRO_5013600637" description="Superoxide dismutase copper/zinc binding domain-containing protein" evidence="1">
    <location>
        <begin position="21"/>
        <end position="918"/>
    </location>
</feature>
<evidence type="ECO:0000256" key="1">
    <source>
        <dbReference type="SAM" id="SignalP"/>
    </source>
</evidence>
<dbReference type="AlphaFoldDB" id="A0A2G8JZM8"/>
<organism evidence="3 4">
    <name type="scientific">Stichopus japonicus</name>
    <name type="common">Sea cucumber</name>
    <dbReference type="NCBI Taxonomy" id="307972"/>
    <lineage>
        <taxon>Eukaryota</taxon>
        <taxon>Metazoa</taxon>
        <taxon>Echinodermata</taxon>
        <taxon>Eleutherozoa</taxon>
        <taxon>Echinozoa</taxon>
        <taxon>Holothuroidea</taxon>
        <taxon>Aspidochirotacea</taxon>
        <taxon>Aspidochirotida</taxon>
        <taxon>Stichopodidae</taxon>
        <taxon>Apostichopus</taxon>
    </lineage>
</organism>
<feature type="domain" description="Superoxide dismutase copper/zinc binding" evidence="2">
    <location>
        <begin position="453"/>
        <end position="585"/>
    </location>
</feature>
<sequence length="918" mass="100632">MVSWMYLALFIALMLNEVTAERHVAHISIQGLRATVDFVPLEAQVNITVTLNCENCVASGDTFLWSIHEYPMLYDRDMPCSEDNIGPMFSEGGGSLSNTHGLLTGTALNDGPQSFLNSDVSFEGMNSISGRALLFEKSTGSVRYCASIIPVGEMLTAVSTFQYPVAGTVTFRQQIGQAVTLGTSIYVDLDIISSPQTIRNLDWQIRSNSGITVDMDLEQQCEAVDDEPVYDLSTKFGSLIIRTVSNHQAYYFFDPDLSLEGDNSVVDMSLVLSYPNGSLATCNKINTLAPRSVQTKISAKNITGVISFSQRSPWDYTSVNVELANLRSLIGGYHVHEYPIPLRYFADDNLASSDAVAGHFNPYGVTDFPNATVGTEDQYEIGDISNKFGFLTNKETIAEVYTDWNMPLFGTNSIAGRSIVLHLSEDGSRYAYGQISYPTENIKTVVVDFQAPVTGSIVMKQDQNDPLSETTVFVDIANVDGTSTVEHNWHVHMYKINNDYIAETGRCNANGGHYNPFKVDLDDGYSDCSPSNPRRCEAGDFSGKHGNLNIASMLHTSDGKFFFTDVQLPLSGIYSIDERSVVIHVVDAGAGRLACQNTFGILKKTVSTTTWSDTAILGSIVFDQEGLSDPTSVSVEISGLSNMANGWHVHVLPVPYGEENECSLTLGHFNPFNIVGSPPSSTLDLYEVGDLSGKFVTLEDRTELSETFVDQTITLRGPHSIDARSIVVHRNDAVGSRWSCSTLKEVLHPLSFGVTAIAVFQNDAVSGTVTFRQTHQGNDYLADTIIDAALDLSDSVSEEVSSWSVLDATDVSDCNYGSQVYDPFNIQDDAAKCSLARQGQCIMGNLGGRHGVIPDGGAIFTDTNLPLIGQFPSRLFDSLCLICVTHQLCHEQFCLHREGHFFWDLVSYMRSYFVLYDI</sequence>
<dbReference type="OrthoDB" id="159229at2759"/>
<dbReference type="PANTHER" id="PTHR20910">
    <property type="entry name" value="AGAP001623-PA"/>
    <property type="match status" value="1"/>
</dbReference>
<reference evidence="3 4" key="1">
    <citation type="journal article" date="2017" name="PLoS Biol.">
        <title>The sea cucumber genome provides insights into morphological evolution and visceral regeneration.</title>
        <authorList>
            <person name="Zhang X."/>
            <person name="Sun L."/>
            <person name="Yuan J."/>
            <person name="Sun Y."/>
            <person name="Gao Y."/>
            <person name="Zhang L."/>
            <person name="Li S."/>
            <person name="Dai H."/>
            <person name="Hamel J.F."/>
            <person name="Liu C."/>
            <person name="Yu Y."/>
            <person name="Liu S."/>
            <person name="Lin W."/>
            <person name="Guo K."/>
            <person name="Jin S."/>
            <person name="Xu P."/>
            <person name="Storey K.B."/>
            <person name="Huan P."/>
            <person name="Zhang T."/>
            <person name="Zhou Y."/>
            <person name="Zhang J."/>
            <person name="Lin C."/>
            <person name="Li X."/>
            <person name="Xing L."/>
            <person name="Huo D."/>
            <person name="Sun M."/>
            <person name="Wang L."/>
            <person name="Mercier A."/>
            <person name="Li F."/>
            <person name="Yang H."/>
            <person name="Xiang J."/>
        </authorList>
    </citation>
    <scope>NUCLEOTIDE SEQUENCE [LARGE SCALE GENOMIC DNA]</scope>
    <source>
        <strain evidence="3">Shaxun</strain>
        <tissue evidence="3">Muscle</tissue>
    </source>
</reference>
<evidence type="ECO:0000259" key="2">
    <source>
        <dbReference type="Pfam" id="PF00080"/>
    </source>
</evidence>
<dbReference type="InterPro" id="IPR036423">
    <property type="entry name" value="SOD-like_Cu/Zn_dom_sf"/>
</dbReference>
<feature type="domain" description="Superoxide dismutase copper/zinc binding" evidence="2">
    <location>
        <begin position="618"/>
        <end position="732"/>
    </location>
</feature>
<keyword evidence="4" id="KW-1185">Reference proteome</keyword>
<accession>A0A2G8JZM8</accession>
<dbReference type="Gene3D" id="2.60.40.200">
    <property type="entry name" value="Superoxide dismutase, copper/zinc binding domain"/>
    <property type="match status" value="6"/>
</dbReference>
<protein>
    <recommendedName>
        <fullName evidence="2">Superoxide dismutase copper/zinc binding domain-containing protein</fullName>
    </recommendedName>
</protein>
<dbReference type="Proteomes" id="UP000230750">
    <property type="component" value="Unassembled WGS sequence"/>
</dbReference>
<dbReference type="Pfam" id="PF00080">
    <property type="entry name" value="Sod_Cu"/>
    <property type="match status" value="3"/>
</dbReference>
<proteinExistence type="predicted"/>
<evidence type="ECO:0000313" key="4">
    <source>
        <dbReference type="Proteomes" id="UP000230750"/>
    </source>
</evidence>
<dbReference type="GO" id="GO:0046872">
    <property type="term" value="F:metal ion binding"/>
    <property type="evidence" value="ECO:0007669"/>
    <property type="project" value="InterPro"/>
</dbReference>
<dbReference type="EMBL" id="MRZV01001041">
    <property type="protein sequence ID" value="PIK41193.1"/>
    <property type="molecule type" value="Genomic_DNA"/>
</dbReference>
<evidence type="ECO:0000313" key="3">
    <source>
        <dbReference type="EMBL" id="PIK41193.1"/>
    </source>
</evidence>
<comment type="caution">
    <text evidence="3">The sequence shown here is derived from an EMBL/GenBank/DDBJ whole genome shotgun (WGS) entry which is preliminary data.</text>
</comment>
<feature type="signal peptide" evidence="1">
    <location>
        <begin position="1"/>
        <end position="20"/>
    </location>
</feature>
<dbReference type="InterPro" id="IPR053257">
    <property type="entry name" value="Cu-only_SOD"/>
</dbReference>
<gene>
    <name evidence="3" type="ORF">BSL78_21945</name>
</gene>
<dbReference type="PANTHER" id="PTHR20910:SF1">
    <property type="entry name" value="SUPEROXIDE DISMUTASE COPPER_ZINC BINDING DOMAIN-CONTAINING PROTEIN"/>
    <property type="match status" value="1"/>
</dbReference>
<feature type="domain" description="Superoxide dismutase copper/zinc binding" evidence="2">
    <location>
        <begin position="303"/>
        <end position="427"/>
    </location>
</feature>